<sequence length="128" mass="13895">MQNSESPGFFVGVTKLIKFIPKIIPYPLYGNSKLNGGPAIPLSFAPKKLPPVQTTVPAIQMPLKQESSTSEVTTDDAEEAQQFQEFLRFKAFQKQMKQQAPSATSPTSSQDSSTDPFGGPCAQGPFEI</sequence>
<keyword evidence="2" id="KW-1185">Reference proteome</keyword>
<organism evidence="1 2">
    <name type="scientific">Catharanthus roseus</name>
    <name type="common">Madagascar periwinkle</name>
    <name type="synonym">Vinca rosea</name>
    <dbReference type="NCBI Taxonomy" id="4058"/>
    <lineage>
        <taxon>Eukaryota</taxon>
        <taxon>Viridiplantae</taxon>
        <taxon>Streptophyta</taxon>
        <taxon>Embryophyta</taxon>
        <taxon>Tracheophyta</taxon>
        <taxon>Spermatophyta</taxon>
        <taxon>Magnoliopsida</taxon>
        <taxon>eudicotyledons</taxon>
        <taxon>Gunneridae</taxon>
        <taxon>Pentapetalae</taxon>
        <taxon>asterids</taxon>
        <taxon>lamiids</taxon>
        <taxon>Gentianales</taxon>
        <taxon>Apocynaceae</taxon>
        <taxon>Rauvolfioideae</taxon>
        <taxon>Vinceae</taxon>
        <taxon>Catharanthinae</taxon>
        <taxon>Catharanthus</taxon>
    </lineage>
</organism>
<gene>
    <name evidence="1" type="ORF">M9H77_32666</name>
</gene>
<accession>A0ACC0A3V6</accession>
<name>A0ACC0A3V6_CATRO</name>
<dbReference type="EMBL" id="CM044707">
    <property type="protein sequence ID" value="KAI5655479.1"/>
    <property type="molecule type" value="Genomic_DNA"/>
</dbReference>
<dbReference type="Proteomes" id="UP001060085">
    <property type="component" value="Linkage Group LG07"/>
</dbReference>
<protein>
    <submittedName>
        <fullName evidence="1">Uncharacterized protein</fullName>
    </submittedName>
</protein>
<proteinExistence type="predicted"/>
<comment type="caution">
    <text evidence="1">The sequence shown here is derived from an EMBL/GenBank/DDBJ whole genome shotgun (WGS) entry which is preliminary data.</text>
</comment>
<evidence type="ECO:0000313" key="1">
    <source>
        <dbReference type="EMBL" id="KAI5655479.1"/>
    </source>
</evidence>
<reference evidence="2" key="1">
    <citation type="journal article" date="2023" name="Nat. Plants">
        <title>Single-cell RNA sequencing provides a high-resolution roadmap for understanding the multicellular compartmentation of specialized metabolism.</title>
        <authorList>
            <person name="Sun S."/>
            <person name="Shen X."/>
            <person name="Li Y."/>
            <person name="Li Y."/>
            <person name="Wang S."/>
            <person name="Li R."/>
            <person name="Zhang H."/>
            <person name="Shen G."/>
            <person name="Guo B."/>
            <person name="Wei J."/>
            <person name="Xu J."/>
            <person name="St-Pierre B."/>
            <person name="Chen S."/>
            <person name="Sun C."/>
        </authorList>
    </citation>
    <scope>NUCLEOTIDE SEQUENCE [LARGE SCALE GENOMIC DNA]</scope>
</reference>
<evidence type="ECO:0000313" key="2">
    <source>
        <dbReference type="Proteomes" id="UP001060085"/>
    </source>
</evidence>